<reference evidence="2 3" key="1">
    <citation type="submission" date="2024-01" db="EMBL/GenBank/DDBJ databases">
        <title>Complete genome of Cladobotryum mycophilum ATHUM6906.</title>
        <authorList>
            <person name="Christinaki A.C."/>
            <person name="Myridakis A.I."/>
            <person name="Kouvelis V.N."/>
        </authorList>
    </citation>
    <scope>NUCLEOTIDE SEQUENCE [LARGE SCALE GENOMIC DNA]</scope>
    <source>
        <strain evidence="2 3">ATHUM6906</strain>
    </source>
</reference>
<dbReference type="EMBL" id="JAVFKD010000015">
    <property type="protein sequence ID" value="KAK5988480.1"/>
    <property type="molecule type" value="Genomic_DNA"/>
</dbReference>
<dbReference type="InterPro" id="IPR027417">
    <property type="entry name" value="P-loop_NTPase"/>
</dbReference>
<dbReference type="Proteomes" id="UP001338125">
    <property type="component" value="Unassembled WGS sequence"/>
</dbReference>
<feature type="domain" description="DNA2/NAM7 helicase-like C-terminal" evidence="1">
    <location>
        <begin position="60"/>
        <end position="188"/>
    </location>
</feature>
<dbReference type="Gene3D" id="3.40.50.300">
    <property type="entry name" value="P-loop containing nucleotide triphosphate hydrolases"/>
    <property type="match status" value="1"/>
</dbReference>
<accession>A0ABR0S8J1</accession>
<keyword evidence="3" id="KW-1185">Reference proteome</keyword>
<evidence type="ECO:0000313" key="2">
    <source>
        <dbReference type="EMBL" id="KAK5988480.1"/>
    </source>
</evidence>
<evidence type="ECO:0000313" key="3">
    <source>
        <dbReference type="Proteomes" id="UP001338125"/>
    </source>
</evidence>
<gene>
    <name evidence="2" type="ORF">PT974_09963</name>
</gene>
<organism evidence="2 3">
    <name type="scientific">Cladobotryum mycophilum</name>
    <dbReference type="NCBI Taxonomy" id="491253"/>
    <lineage>
        <taxon>Eukaryota</taxon>
        <taxon>Fungi</taxon>
        <taxon>Dikarya</taxon>
        <taxon>Ascomycota</taxon>
        <taxon>Pezizomycotina</taxon>
        <taxon>Sordariomycetes</taxon>
        <taxon>Hypocreomycetidae</taxon>
        <taxon>Hypocreales</taxon>
        <taxon>Hypocreaceae</taxon>
        <taxon>Cladobotryum</taxon>
    </lineage>
</organism>
<proteinExistence type="predicted"/>
<protein>
    <recommendedName>
        <fullName evidence="1">DNA2/NAM7 helicase-like C-terminal domain-containing protein</fullName>
    </recommendedName>
</protein>
<comment type="caution">
    <text evidence="2">The sequence shown here is derived from an EMBL/GenBank/DDBJ whole genome shotgun (WGS) entry which is preliminary data.</text>
</comment>
<name>A0ABR0S8J1_9HYPO</name>
<dbReference type="Pfam" id="PF13087">
    <property type="entry name" value="AAA_12"/>
    <property type="match status" value="1"/>
</dbReference>
<sequence length="210" mass="23678">MARGLFDFCHKEIYRDVPFRYGPSCDINLPHHAIGRELETCVQKAYPDIRPPPEGTFREIWIHCGGSQTFIDPVTLSRRSPDQVKIALDFLSTFVKKTRVDAAEISAIFFYRGSLEEFSRMRKQSEYEQALAKLPPACTVDSYQGHQGKIAAVIMGTSDFDPGFAAHKNRLNVALSPHTSGLIIFGDINIIREDKRKSARAKESDTMVLN</sequence>
<dbReference type="InterPro" id="IPR041679">
    <property type="entry name" value="DNA2/NAM7-like_C"/>
</dbReference>
<evidence type="ECO:0000259" key="1">
    <source>
        <dbReference type="Pfam" id="PF13087"/>
    </source>
</evidence>